<comment type="caution">
    <text evidence="2">The sequence shown here is derived from an EMBL/GenBank/DDBJ whole genome shotgun (WGS) entry which is preliminary data.</text>
</comment>
<gene>
    <name evidence="2" type="ORF">TIFTF001_006162</name>
</gene>
<protein>
    <recommendedName>
        <fullName evidence="1">DUF7722 domain-containing protein</fullName>
    </recommendedName>
</protein>
<dbReference type="PANTHER" id="PTHR33513:SF2">
    <property type="match status" value="1"/>
</dbReference>
<accession>A0AA87ZNC6</accession>
<evidence type="ECO:0000313" key="2">
    <source>
        <dbReference type="EMBL" id="GMN36619.1"/>
    </source>
</evidence>
<keyword evidence="3" id="KW-1185">Reference proteome</keyword>
<feature type="domain" description="DUF7722" evidence="1">
    <location>
        <begin position="59"/>
        <end position="104"/>
    </location>
</feature>
<evidence type="ECO:0000259" key="1">
    <source>
        <dbReference type="Pfam" id="PF24847"/>
    </source>
</evidence>
<dbReference type="Pfam" id="PF24847">
    <property type="entry name" value="DUF7722"/>
    <property type="match status" value="1"/>
</dbReference>
<reference evidence="2" key="1">
    <citation type="submission" date="2023-07" db="EMBL/GenBank/DDBJ databases">
        <title>draft genome sequence of fig (Ficus carica).</title>
        <authorList>
            <person name="Takahashi T."/>
            <person name="Nishimura K."/>
        </authorList>
    </citation>
    <scope>NUCLEOTIDE SEQUENCE</scope>
</reference>
<dbReference type="PANTHER" id="PTHR33513">
    <property type="entry name" value="OS06G0523300 PROTEIN"/>
    <property type="match status" value="1"/>
</dbReference>
<name>A0AA87ZNC6_FICCA</name>
<proteinExistence type="predicted"/>
<organism evidence="2 3">
    <name type="scientific">Ficus carica</name>
    <name type="common">Common fig</name>
    <dbReference type="NCBI Taxonomy" id="3494"/>
    <lineage>
        <taxon>Eukaryota</taxon>
        <taxon>Viridiplantae</taxon>
        <taxon>Streptophyta</taxon>
        <taxon>Embryophyta</taxon>
        <taxon>Tracheophyta</taxon>
        <taxon>Spermatophyta</taxon>
        <taxon>Magnoliopsida</taxon>
        <taxon>eudicotyledons</taxon>
        <taxon>Gunneridae</taxon>
        <taxon>Pentapetalae</taxon>
        <taxon>rosids</taxon>
        <taxon>fabids</taxon>
        <taxon>Rosales</taxon>
        <taxon>Moraceae</taxon>
        <taxon>Ficeae</taxon>
        <taxon>Ficus</taxon>
    </lineage>
</organism>
<sequence length="107" mass="12335">MAALRWFAHSACNVLGYPGKEQEQANVINGDVKSLKVPSPTNNVGMSCIDSEFQMPLHYPRYTKADYEKMEEWKLDLLLNQYGLSFKGSLHEKREYAKGAFLWPDQY</sequence>
<dbReference type="AlphaFoldDB" id="A0AA87ZNC6"/>
<dbReference type="EMBL" id="BTGU01000006">
    <property type="protein sequence ID" value="GMN36619.1"/>
    <property type="molecule type" value="Genomic_DNA"/>
</dbReference>
<dbReference type="Proteomes" id="UP001187192">
    <property type="component" value="Unassembled WGS sequence"/>
</dbReference>
<dbReference type="InterPro" id="IPR056139">
    <property type="entry name" value="DUF7722"/>
</dbReference>
<evidence type="ECO:0000313" key="3">
    <source>
        <dbReference type="Proteomes" id="UP001187192"/>
    </source>
</evidence>